<name>A0ABS5F225_9PROT</name>
<accession>A0ABS5F225</accession>
<reference evidence="3" key="1">
    <citation type="journal article" date="2021" name="Syst. Appl. Microbiol.">
        <title>Roseomonas hellenica sp. nov., isolated from roots of wild-growing Alkanna tinctoria.</title>
        <authorList>
            <person name="Rat A."/>
            <person name="Naranjo H.D."/>
            <person name="Lebbe L."/>
            <person name="Cnockaert M."/>
            <person name="Krigas N."/>
            <person name="Grigoriadou K."/>
            <person name="Maloupa E."/>
            <person name="Willems A."/>
        </authorList>
    </citation>
    <scope>NUCLEOTIDE SEQUENCE [LARGE SCALE GENOMIC DNA]</scope>
    <source>
        <strain evidence="3">LMG 31523</strain>
    </source>
</reference>
<evidence type="ECO:0000256" key="1">
    <source>
        <dbReference type="SAM" id="MobiDB-lite"/>
    </source>
</evidence>
<dbReference type="RefSeq" id="WP_211854328.1">
    <property type="nucleotide sequence ID" value="NZ_JAAGBB010000024.1"/>
</dbReference>
<keyword evidence="3" id="KW-1185">Reference proteome</keyword>
<comment type="caution">
    <text evidence="2">The sequence shown here is derived from an EMBL/GenBank/DDBJ whole genome shotgun (WGS) entry which is preliminary data.</text>
</comment>
<protein>
    <submittedName>
        <fullName evidence="2">Uncharacterized protein</fullName>
    </submittedName>
</protein>
<gene>
    <name evidence="2" type="ORF">GXW71_19840</name>
</gene>
<dbReference type="EMBL" id="JAAGBB010000024">
    <property type="protein sequence ID" value="MBR0666621.1"/>
    <property type="molecule type" value="Genomic_DNA"/>
</dbReference>
<sequence>MVEPFDSAGAAMFRTTLAELGFTIGGFAKFMIRNGDCRPASNIKRRLRRMATGEVHVSGEMHVILGMLRNGRARAVRRDAEMQECPPPTNEEACRDMD</sequence>
<organism evidence="2 3">
    <name type="scientific">Plastoroseomonas hellenica</name>
    <dbReference type="NCBI Taxonomy" id="2687306"/>
    <lineage>
        <taxon>Bacteria</taxon>
        <taxon>Pseudomonadati</taxon>
        <taxon>Pseudomonadota</taxon>
        <taxon>Alphaproteobacteria</taxon>
        <taxon>Acetobacterales</taxon>
        <taxon>Acetobacteraceae</taxon>
        <taxon>Plastoroseomonas</taxon>
    </lineage>
</organism>
<evidence type="ECO:0000313" key="3">
    <source>
        <dbReference type="Proteomes" id="UP001196870"/>
    </source>
</evidence>
<evidence type="ECO:0000313" key="2">
    <source>
        <dbReference type="EMBL" id="MBR0666621.1"/>
    </source>
</evidence>
<dbReference type="Proteomes" id="UP001196870">
    <property type="component" value="Unassembled WGS sequence"/>
</dbReference>
<proteinExistence type="predicted"/>
<feature type="region of interest" description="Disordered" evidence="1">
    <location>
        <begin position="78"/>
        <end position="98"/>
    </location>
</feature>